<reference evidence="1 2" key="1">
    <citation type="journal article" date="2012" name="J. Bacteriol.">
        <title>Genome Sequence of "Candidatus Nitrosoarchaeum limnia" BG20, a Low-Salinity Ammonia-Oxidizing Archaeon from the San Francisco Bay Estuary.</title>
        <authorList>
            <person name="Mosier A.C."/>
            <person name="Allen E.E."/>
            <person name="Kim M."/>
            <person name="Ferriera S."/>
            <person name="Francis C.A."/>
        </authorList>
    </citation>
    <scope>NUCLEOTIDE SEQUENCE [LARGE SCALE GENOMIC DNA]</scope>
    <source>
        <strain evidence="1 2">BG20</strain>
    </source>
</reference>
<sequence length="46" mass="5472">MLADQLIQKGHEVTKMETPHIPIKNLKKSKFCNIWDNQRLTKPRKI</sequence>
<accession>S2E3E1</accession>
<name>S2E3E1_9ARCH</name>
<keyword evidence="2" id="KW-1185">Reference proteome</keyword>
<comment type="caution">
    <text evidence="1">The sequence shown here is derived from an EMBL/GenBank/DDBJ whole genome shotgun (WGS) entry which is preliminary data.</text>
</comment>
<dbReference type="AlphaFoldDB" id="S2E3E1"/>
<dbReference type="Proteomes" id="UP000014065">
    <property type="component" value="Unassembled WGS sequence"/>
</dbReference>
<protein>
    <submittedName>
        <fullName evidence="1">Uncharacterized protein</fullName>
    </submittedName>
</protein>
<proteinExistence type="predicted"/>
<evidence type="ECO:0000313" key="1">
    <source>
        <dbReference type="EMBL" id="EPA05333.1"/>
    </source>
</evidence>
<gene>
    <name evidence="1" type="ORF">BG20_I0108</name>
</gene>
<organism evidence="1 2">
    <name type="scientific">Candidatus Nitrosarchaeum limnium BG20</name>
    <dbReference type="NCBI Taxonomy" id="859192"/>
    <lineage>
        <taxon>Archaea</taxon>
        <taxon>Nitrososphaerota</taxon>
        <taxon>Nitrososphaeria</taxon>
        <taxon>Nitrosopumilales</taxon>
        <taxon>Nitrosopumilaceae</taxon>
        <taxon>Nitrosarchaeum</taxon>
    </lineage>
</organism>
<evidence type="ECO:0000313" key="2">
    <source>
        <dbReference type="Proteomes" id="UP000014065"/>
    </source>
</evidence>
<dbReference type="EMBL" id="AHJG01000193">
    <property type="protein sequence ID" value="EPA05333.1"/>
    <property type="molecule type" value="Genomic_DNA"/>
</dbReference>